<dbReference type="EMBL" id="JACHMH010000001">
    <property type="protein sequence ID" value="MBB4677986.1"/>
    <property type="molecule type" value="Genomic_DNA"/>
</dbReference>
<feature type="domain" description="Methyltransferase type 11" evidence="1">
    <location>
        <begin position="46"/>
        <end position="139"/>
    </location>
</feature>
<evidence type="ECO:0000259" key="1">
    <source>
        <dbReference type="Pfam" id="PF08241"/>
    </source>
</evidence>
<dbReference type="PANTHER" id="PTHR43591">
    <property type="entry name" value="METHYLTRANSFERASE"/>
    <property type="match status" value="1"/>
</dbReference>
<dbReference type="GO" id="GO:0032259">
    <property type="term" value="P:methylation"/>
    <property type="evidence" value="ECO:0007669"/>
    <property type="project" value="UniProtKB-KW"/>
</dbReference>
<proteinExistence type="predicted"/>
<dbReference type="CDD" id="cd02440">
    <property type="entry name" value="AdoMet_MTases"/>
    <property type="match status" value="1"/>
</dbReference>
<keyword evidence="2" id="KW-0808">Transferase</keyword>
<name>A0A7W7CDN0_9PSEU</name>
<dbReference type="InterPro" id="IPR013216">
    <property type="entry name" value="Methyltransf_11"/>
</dbReference>
<dbReference type="GO" id="GO:0008757">
    <property type="term" value="F:S-adenosylmethionine-dependent methyltransferase activity"/>
    <property type="evidence" value="ECO:0007669"/>
    <property type="project" value="InterPro"/>
</dbReference>
<dbReference type="Gene3D" id="3.40.50.150">
    <property type="entry name" value="Vaccinia Virus protein VP39"/>
    <property type="match status" value="1"/>
</dbReference>
<protein>
    <submittedName>
        <fullName evidence="2">SAM-dependent methyltransferase</fullName>
    </submittedName>
</protein>
<dbReference type="RefSeq" id="WP_185003867.1">
    <property type="nucleotide sequence ID" value="NZ_BAAAUI010000027.1"/>
</dbReference>
<sequence>MMVAAREASLGPIHLGRLTVDAGRVPDGRTSYQVLRDTVTGRRRILDLGCGDGHLLDLLAGDRHRRLAGIDLTEEPLAQARERPALSRAALALASAHELPFPADSFDACVSHLALAQLTDIDRVAAELARVLEPGGVLAVVLGGAAVPGTAYEVFNDLTRSVLDEVPADRRQPVLGDRRTRTRAGLDQVLGATGFGPVDWRTIRLDLTGTLDEVWTRMIEIYDLDPLDPAALATLRRCFDHTVTVLADGRVPCAMNLHLAVTFAPHSFTG</sequence>
<organism evidence="2 3">
    <name type="scientific">Crossiella cryophila</name>
    <dbReference type="NCBI Taxonomy" id="43355"/>
    <lineage>
        <taxon>Bacteria</taxon>
        <taxon>Bacillati</taxon>
        <taxon>Actinomycetota</taxon>
        <taxon>Actinomycetes</taxon>
        <taxon>Pseudonocardiales</taxon>
        <taxon>Pseudonocardiaceae</taxon>
        <taxon>Crossiella</taxon>
    </lineage>
</organism>
<dbReference type="Proteomes" id="UP000533598">
    <property type="component" value="Unassembled WGS sequence"/>
</dbReference>
<evidence type="ECO:0000313" key="3">
    <source>
        <dbReference type="Proteomes" id="UP000533598"/>
    </source>
</evidence>
<keyword evidence="2" id="KW-0489">Methyltransferase</keyword>
<reference evidence="2 3" key="1">
    <citation type="submission" date="2020-08" db="EMBL/GenBank/DDBJ databases">
        <title>Sequencing the genomes of 1000 actinobacteria strains.</title>
        <authorList>
            <person name="Klenk H.-P."/>
        </authorList>
    </citation>
    <scope>NUCLEOTIDE SEQUENCE [LARGE SCALE GENOMIC DNA]</scope>
    <source>
        <strain evidence="2 3">DSM 44230</strain>
    </source>
</reference>
<evidence type="ECO:0000313" key="2">
    <source>
        <dbReference type="EMBL" id="MBB4677986.1"/>
    </source>
</evidence>
<dbReference type="SUPFAM" id="SSF53335">
    <property type="entry name" value="S-adenosyl-L-methionine-dependent methyltransferases"/>
    <property type="match status" value="1"/>
</dbReference>
<gene>
    <name evidence="2" type="ORF">HNR67_004104</name>
</gene>
<dbReference type="Pfam" id="PF08241">
    <property type="entry name" value="Methyltransf_11"/>
    <property type="match status" value="1"/>
</dbReference>
<keyword evidence="3" id="KW-1185">Reference proteome</keyword>
<comment type="caution">
    <text evidence="2">The sequence shown here is derived from an EMBL/GenBank/DDBJ whole genome shotgun (WGS) entry which is preliminary data.</text>
</comment>
<accession>A0A7W7CDN0</accession>
<dbReference type="InterPro" id="IPR029063">
    <property type="entry name" value="SAM-dependent_MTases_sf"/>
</dbReference>
<dbReference type="AlphaFoldDB" id="A0A7W7CDN0"/>